<accession>A0A8U0RLX9</accession>
<name>A0A8U0RLX9_MUSPF</name>
<feature type="compositionally biased region" description="Low complexity" evidence="1">
    <location>
        <begin position="61"/>
        <end position="78"/>
    </location>
</feature>
<feature type="compositionally biased region" description="Basic and acidic residues" evidence="1">
    <location>
        <begin position="220"/>
        <end position="234"/>
    </location>
</feature>
<feature type="region of interest" description="Disordered" evidence="1">
    <location>
        <begin position="1"/>
        <end position="265"/>
    </location>
</feature>
<keyword evidence="2" id="KW-1185">Reference proteome</keyword>
<dbReference type="RefSeq" id="XP_044926577.1">
    <property type="nucleotide sequence ID" value="XM_045070642.1"/>
</dbReference>
<proteinExistence type="predicted"/>
<feature type="compositionally biased region" description="Basic and acidic residues" evidence="1">
    <location>
        <begin position="147"/>
        <end position="159"/>
    </location>
</feature>
<reference evidence="3" key="1">
    <citation type="submission" date="2025-08" db="UniProtKB">
        <authorList>
            <consortium name="RefSeq"/>
        </authorList>
    </citation>
    <scope>IDENTIFICATION</scope>
    <source>
        <tissue evidence="3">Brain</tissue>
    </source>
</reference>
<feature type="compositionally biased region" description="Basic and acidic residues" evidence="1">
    <location>
        <begin position="20"/>
        <end position="32"/>
    </location>
</feature>
<evidence type="ECO:0000313" key="3">
    <source>
        <dbReference type="RefSeq" id="XP_044926577.1"/>
    </source>
</evidence>
<protein>
    <submittedName>
        <fullName evidence="3">Translation initiation factor IF-2-like</fullName>
    </submittedName>
</protein>
<evidence type="ECO:0000313" key="2">
    <source>
        <dbReference type="Proteomes" id="UP000000715"/>
    </source>
</evidence>
<dbReference type="AlphaFoldDB" id="A0A8U0RLX9"/>
<sequence>MAQSSTQPRRPWAPGGRRGVGHDRTPSPREDLALTTKSGFSQPRPKGPCLGSPGHGAVPTAPSDSSPGARASPSSSPRVLRRAWPARSLGVSTCSREPHPHAGRSPAPARLAWPGPAHRSNVSGPRLMAQSSTQPRRPWAPGGRRGVGHDRTPSPREDLALTTKSGFSQPRPKGPCLGSPGHGAVPTAPSDSSPGARASPSSSPRVLRRAWPARSSVCRHAAENRIHTRGDRPHQLVLPGPALPTGPMSQDPGSWRSPPRSPAGLGRQVVGAALATTEPRPPGRISP</sequence>
<organism evidence="2 3">
    <name type="scientific">Mustela putorius furo</name>
    <name type="common">European domestic ferret</name>
    <name type="synonym">Mustela furo</name>
    <dbReference type="NCBI Taxonomy" id="9669"/>
    <lineage>
        <taxon>Eukaryota</taxon>
        <taxon>Metazoa</taxon>
        <taxon>Chordata</taxon>
        <taxon>Craniata</taxon>
        <taxon>Vertebrata</taxon>
        <taxon>Euteleostomi</taxon>
        <taxon>Mammalia</taxon>
        <taxon>Eutheria</taxon>
        <taxon>Laurasiatheria</taxon>
        <taxon>Carnivora</taxon>
        <taxon>Caniformia</taxon>
        <taxon>Musteloidea</taxon>
        <taxon>Mustelidae</taxon>
        <taxon>Mustelinae</taxon>
        <taxon>Mustela</taxon>
    </lineage>
</organism>
<evidence type="ECO:0000256" key="1">
    <source>
        <dbReference type="SAM" id="MobiDB-lite"/>
    </source>
</evidence>
<dbReference type="GeneID" id="123389305"/>
<feature type="compositionally biased region" description="Low complexity" evidence="1">
    <location>
        <begin position="188"/>
        <end position="205"/>
    </location>
</feature>
<gene>
    <name evidence="3" type="primary">LOC123389305</name>
</gene>
<dbReference type="Proteomes" id="UP000000715">
    <property type="component" value="Unplaced"/>
</dbReference>